<keyword evidence="3" id="KW-0934">Plastid</keyword>
<keyword evidence="3" id="KW-0150">Chloroplast</keyword>
<dbReference type="InterPro" id="IPR043502">
    <property type="entry name" value="DNA/RNA_pol_sf"/>
</dbReference>
<dbReference type="PROSITE" id="PS50878">
    <property type="entry name" value="RT_POL"/>
    <property type="match status" value="1"/>
</dbReference>
<dbReference type="GeneID" id="26379071"/>
<dbReference type="PANTHER" id="PTHR34047">
    <property type="entry name" value="NUCLEAR INTRON MATURASE 1, MITOCHONDRIAL-RELATED"/>
    <property type="match status" value="1"/>
</dbReference>
<dbReference type="Pfam" id="PF13655">
    <property type="entry name" value="RVT_N"/>
    <property type="match status" value="1"/>
</dbReference>
<gene>
    <name evidence="3" type="primary">orf617</name>
</gene>
<dbReference type="AlphaFoldDB" id="A0A0S2LQ72"/>
<protein>
    <submittedName>
        <fullName evidence="3">Putative reverse transcriptase, intron maturase and HNH endonuclease</fullName>
    </submittedName>
</protein>
<dbReference type="Pfam" id="PF01844">
    <property type="entry name" value="HNH"/>
    <property type="match status" value="1"/>
</dbReference>
<dbReference type="RefSeq" id="YP_009185223.1">
    <property type="nucleotide sequence ID" value="NC_028586.1"/>
</dbReference>
<dbReference type="SMART" id="SM00507">
    <property type="entry name" value="HNHc"/>
    <property type="match status" value="1"/>
</dbReference>
<evidence type="ECO:0000256" key="1">
    <source>
        <dbReference type="SAM" id="MobiDB-lite"/>
    </source>
</evidence>
<dbReference type="Gene3D" id="1.10.30.50">
    <property type="match status" value="1"/>
</dbReference>
<name>A0A0S2LQ72_9CHLO</name>
<dbReference type="InterPro" id="IPR013597">
    <property type="entry name" value="Mat_intron_G2"/>
</dbReference>
<dbReference type="SUPFAM" id="SSF56672">
    <property type="entry name" value="DNA/RNA polymerases"/>
    <property type="match status" value="1"/>
</dbReference>
<geneLocation type="chloroplast" evidence="3"/>
<dbReference type="GO" id="GO:0004519">
    <property type="term" value="F:endonuclease activity"/>
    <property type="evidence" value="ECO:0007669"/>
    <property type="project" value="UniProtKB-KW"/>
</dbReference>
<proteinExistence type="predicted"/>
<dbReference type="EMBL" id="KT625421">
    <property type="protein sequence ID" value="ALO63563.1"/>
    <property type="molecule type" value="Genomic_DNA"/>
</dbReference>
<dbReference type="CDD" id="cd00085">
    <property type="entry name" value="HNHc"/>
    <property type="match status" value="1"/>
</dbReference>
<evidence type="ECO:0000313" key="3">
    <source>
        <dbReference type="EMBL" id="ALO63563.1"/>
    </source>
</evidence>
<dbReference type="Pfam" id="PF08388">
    <property type="entry name" value="GIIM"/>
    <property type="match status" value="1"/>
</dbReference>
<dbReference type="InterPro" id="IPR051083">
    <property type="entry name" value="GrpII_Intron_Splice-Mob/Def"/>
</dbReference>
<dbReference type="Pfam" id="PF00078">
    <property type="entry name" value="RVT_1"/>
    <property type="match status" value="1"/>
</dbReference>
<dbReference type="PANTHER" id="PTHR34047:SF8">
    <property type="entry name" value="PROTEIN YKFC"/>
    <property type="match status" value="1"/>
</dbReference>
<feature type="region of interest" description="Disordered" evidence="1">
    <location>
        <begin position="1"/>
        <end position="26"/>
    </location>
</feature>
<keyword evidence="3" id="KW-0378">Hydrolase</keyword>
<dbReference type="InterPro" id="IPR003615">
    <property type="entry name" value="HNH_nuc"/>
</dbReference>
<keyword evidence="3" id="KW-0808">Transferase</keyword>
<feature type="domain" description="Reverse transcriptase" evidence="2">
    <location>
        <begin position="115"/>
        <end position="352"/>
    </location>
</feature>
<keyword evidence="3" id="KW-0255">Endonuclease</keyword>
<reference evidence="3" key="1">
    <citation type="journal article" date="2015" name="BMC Evol. Biol.">
        <title>Chloroplast phylogenomic analysis of chlorophyte green algae identifies a novel lineage sister to the Sphaeropleales (Chlorophyceae).</title>
        <authorList>
            <person name="Lemieux C."/>
            <person name="Vincent A.T."/>
            <person name="Labarre A."/>
            <person name="Otis C."/>
            <person name="Turmel M."/>
        </authorList>
    </citation>
    <scope>NUCLEOTIDE SEQUENCE</scope>
</reference>
<dbReference type="GO" id="GO:0003964">
    <property type="term" value="F:RNA-directed DNA polymerase activity"/>
    <property type="evidence" value="ECO:0007669"/>
    <property type="project" value="UniProtKB-KW"/>
</dbReference>
<accession>A0A0S2LQ72</accession>
<keyword evidence="3" id="KW-0548">Nucleotidyltransferase</keyword>
<dbReference type="InterPro" id="IPR002711">
    <property type="entry name" value="HNH"/>
</dbReference>
<dbReference type="CDD" id="cd01651">
    <property type="entry name" value="RT_G2_intron"/>
    <property type="match status" value="1"/>
</dbReference>
<keyword evidence="3" id="KW-0540">Nuclease</keyword>
<dbReference type="GO" id="GO:0008270">
    <property type="term" value="F:zinc ion binding"/>
    <property type="evidence" value="ECO:0007669"/>
    <property type="project" value="InterPro"/>
</dbReference>
<dbReference type="InterPro" id="IPR000477">
    <property type="entry name" value="RT_dom"/>
</dbReference>
<evidence type="ECO:0000259" key="2">
    <source>
        <dbReference type="PROSITE" id="PS50878"/>
    </source>
</evidence>
<sequence length="617" mass="70828">MVKSKSQKGKYFSKNRGENQKHTKKKFTREKFDIGIDMKEAQLWLLNQQEEIARAKRAGELSKAEQIASALVKNEKAQAVAVQIVATNTGARSPGLSKAKFCTNEDYLNMVDKLSEIVNDPNGYKAIPLDRLYIAKKDGRKRPLSIPSYTDRCLQALYKLALEPIAEEMSDLSSYGFRPIRSTSWAVGRVLNLLANSLANYSFVVEIDILGCFDNIDHTFLMQFVPVIPKKILWEWLSCGYVERDDNKEVHETLRGVPQGGILSPLLSNLTLDGLEDHIRKRIAESPSKSKGAGFCRYADDMVCFTTTRENADTAVEAIKEFLVARGLEIKEAKSRITNVNSESFEFLGYKFSKVYRHNRKRKSAHISIPLSAIRRFKSKVRSLTKARSKKMLHTIINEVNMIIRGWAGYYKYSHDSFYVFKSLRHWLWVQIYNCAFSITKHRFDKANMGKIHEEVKNKFFSKYENFESWPVVYDEKGIPHPLFDILKVSFVVPTFSNSARNAYITEDREILDRVTLRMKPTWRDVVMDKWLGCCGLCRKRLDINYVPYELHHILPRRFGGKDQPSNIVPLCKSPCHNQVSSAISSKDVENILQFMALGILEVPPDFIEKLISDSNK</sequence>
<organism evidence="3">
    <name type="scientific">Bracteacoccus giganteus</name>
    <dbReference type="NCBI Taxonomy" id="50039"/>
    <lineage>
        <taxon>Eukaryota</taxon>
        <taxon>Viridiplantae</taxon>
        <taxon>Chlorophyta</taxon>
        <taxon>core chlorophytes</taxon>
        <taxon>Chlorophyceae</taxon>
        <taxon>CS clade</taxon>
        <taxon>Sphaeropleales</taxon>
        <taxon>Bracteacoccaceae</taxon>
        <taxon>Bracteacoccus</taxon>
    </lineage>
</organism>
<dbReference type="GO" id="GO:0003676">
    <property type="term" value="F:nucleic acid binding"/>
    <property type="evidence" value="ECO:0007669"/>
    <property type="project" value="InterPro"/>
</dbReference>
<dbReference type="InterPro" id="IPR025960">
    <property type="entry name" value="RVT_N"/>
</dbReference>
<feature type="compositionally biased region" description="Basic residues" evidence="1">
    <location>
        <begin position="1"/>
        <end position="13"/>
    </location>
</feature>
<keyword evidence="3" id="KW-0695">RNA-directed DNA polymerase</keyword>